<evidence type="ECO:0000256" key="3">
    <source>
        <dbReference type="ARBA" id="ARBA00022448"/>
    </source>
</evidence>
<dbReference type="GO" id="GO:0015095">
    <property type="term" value="F:magnesium ion transmembrane transporter activity"/>
    <property type="evidence" value="ECO:0007669"/>
    <property type="project" value="UniProtKB-UniRule"/>
</dbReference>
<accession>A0A317CCZ2</accession>
<evidence type="ECO:0000313" key="9">
    <source>
        <dbReference type="EMBL" id="PWQ96504.1"/>
    </source>
</evidence>
<dbReference type="Proteomes" id="UP000245539">
    <property type="component" value="Unassembled WGS sequence"/>
</dbReference>
<dbReference type="InterPro" id="IPR004488">
    <property type="entry name" value="Mg/Co-transport_prot_CorA"/>
</dbReference>
<reference evidence="9 10" key="1">
    <citation type="submission" date="2018-05" db="EMBL/GenBank/DDBJ databases">
        <title>Leucothrix arctica sp. nov., isolated from Arctic seawater.</title>
        <authorList>
            <person name="Choi A."/>
            <person name="Baek K."/>
        </authorList>
    </citation>
    <scope>NUCLEOTIDE SEQUENCE [LARGE SCALE GENOMIC DNA]</scope>
    <source>
        <strain evidence="9 10">JCM 18388</strain>
    </source>
</reference>
<evidence type="ECO:0000256" key="1">
    <source>
        <dbReference type="ARBA" id="ARBA00004651"/>
    </source>
</evidence>
<evidence type="ECO:0000256" key="8">
    <source>
        <dbReference type="RuleBase" id="RU362010"/>
    </source>
</evidence>
<dbReference type="InterPro" id="IPR045863">
    <property type="entry name" value="CorA_TM1_TM2"/>
</dbReference>
<protein>
    <recommendedName>
        <fullName evidence="8">Magnesium transport protein CorA</fullName>
    </recommendedName>
</protein>
<feature type="transmembrane region" description="Helical" evidence="8">
    <location>
        <begin position="298"/>
        <end position="318"/>
    </location>
</feature>
<keyword evidence="8" id="KW-0460">Magnesium</keyword>
<evidence type="ECO:0000256" key="5">
    <source>
        <dbReference type="ARBA" id="ARBA00022692"/>
    </source>
</evidence>
<keyword evidence="7 8" id="KW-0472">Membrane</keyword>
<dbReference type="InterPro" id="IPR045861">
    <property type="entry name" value="CorA_cytoplasmic_dom"/>
</dbReference>
<dbReference type="Gene3D" id="3.30.460.20">
    <property type="entry name" value="CorA soluble domain-like"/>
    <property type="match status" value="1"/>
</dbReference>
<comment type="subcellular location">
    <subcellularLocation>
        <location evidence="1">Cell membrane</location>
        <topology evidence="1">Multi-pass membrane protein</topology>
    </subcellularLocation>
    <subcellularLocation>
        <location evidence="8">Membrane</location>
        <topology evidence="8">Multi-pass membrane protein</topology>
    </subcellularLocation>
</comment>
<gene>
    <name evidence="8 9" type="primary">corA</name>
    <name evidence="9" type="ORF">DKW60_13140</name>
</gene>
<keyword evidence="5 8" id="KW-0812">Transmembrane</keyword>
<proteinExistence type="inferred from homology"/>
<dbReference type="CDD" id="cd12828">
    <property type="entry name" value="TmCorA-like_1"/>
    <property type="match status" value="1"/>
</dbReference>
<evidence type="ECO:0000256" key="7">
    <source>
        <dbReference type="ARBA" id="ARBA00023136"/>
    </source>
</evidence>
<dbReference type="FunFam" id="1.20.58.340:FF:000012">
    <property type="entry name" value="Magnesium transport protein CorA"/>
    <property type="match status" value="1"/>
</dbReference>
<dbReference type="SUPFAM" id="SSF143865">
    <property type="entry name" value="CorA soluble domain-like"/>
    <property type="match status" value="1"/>
</dbReference>
<evidence type="ECO:0000256" key="6">
    <source>
        <dbReference type="ARBA" id="ARBA00022989"/>
    </source>
</evidence>
<dbReference type="PANTHER" id="PTHR46494:SF1">
    <property type="entry name" value="CORA FAMILY METAL ION TRANSPORTER (EUROFUNG)"/>
    <property type="match status" value="1"/>
</dbReference>
<dbReference type="GO" id="GO:0015087">
    <property type="term" value="F:cobalt ion transmembrane transporter activity"/>
    <property type="evidence" value="ECO:0007669"/>
    <property type="project" value="UniProtKB-UniRule"/>
</dbReference>
<dbReference type="PANTHER" id="PTHR46494">
    <property type="entry name" value="CORA FAMILY METAL ION TRANSPORTER (EUROFUNG)"/>
    <property type="match status" value="1"/>
</dbReference>
<dbReference type="GO" id="GO:0005886">
    <property type="term" value="C:plasma membrane"/>
    <property type="evidence" value="ECO:0007669"/>
    <property type="project" value="UniProtKB-SubCell"/>
</dbReference>
<organism evidence="9 10">
    <name type="scientific">Leucothrix pacifica</name>
    <dbReference type="NCBI Taxonomy" id="1247513"/>
    <lineage>
        <taxon>Bacteria</taxon>
        <taxon>Pseudomonadati</taxon>
        <taxon>Pseudomonadota</taxon>
        <taxon>Gammaproteobacteria</taxon>
        <taxon>Thiotrichales</taxon>
        <taxon>Thiotrichaceae</taxon>
        <taxon>Leucothrix</taxon>
    </lineage>
</organism>
<dbReference type="InterPro" id="IPR002523">
    <property type="entry name" value="MgTranspt_CorA/ZnTranspt_ZntB"/>
</dbReference>
<comment type="function">
    <text evidence="8">Mediates influx of magnesium ions.</text>
</comment>
<name>A0A317CCZ2_9GAMM</name>
<feature type="transmembrane region" description="Helical" evidence="8">
    <location>
        <begin position="330"/>
        <end position="350"/>
    </location>
</feature>
<dbReference type="GO" id="GO:0000287">
    <property type="term" value="F:magnesium ion binding"/>
    <property type="evidence" value="ECO:0007669"/>
    <property type="project" value="TreeGrafter"/>
</dbReference>
<sequence>MTDSLKTPSAKLGLPPGSLIHVGDVLETETRMSVIDYSSGHLEKTNISNIDDILKYRDSDSVTWLTIEGLANVEIVQRIGEIMDIHHLVLEDILNTNQRPKFEEYDDHLFIVLKCLLVDEDEDFDVSYEQISLLVLKNFVIMFKEKQDDIFQPLQKRIKASKSKLRTLGTDYLTYAILDSIVDQNFVLLDSLDETVTILEDRLLDSEPTKELLHTIQKLKREIVAIRRYISPARELLSAMLRSDSALIGDSTHLYFRDVLDHTLRVIESIESYRDILTGLLEIYTSSVSNKMNEVMKVLTIFTSIFTPLTFIVGIYGMNFVNMPELKWSWAYPVLWGVFIIIPLGLFVYFKKKKWV</sequence>
<dbReference type="SUPFAM" id="SSF144083">
    <property type="entry name" value="Magnesium transport protein CorA, transmembrane region"/>
    <property type="match status" value="1"/>
</dbReference>
<evidence type="ECO:0000256" key="4">
    <source>
        <dbReference type="ARBA" id="ARBA00022475"/>
    </source>
</evidence>
<dbReference type="OrthoDB" id="9803416at2"/>
<dbReference type="Pfam" id="PF01544">
    <property type="entry name" value="CorA"/>
    <property type="match status" value="1"/>
</dbReference>
<dbReference type="AlphaFoldDB" id="A0A317CCZ2"/>
<keyword evidence="3 8" id="KW-0813">Transport</keyword>
<dbReference type="EMBL" id="QGKM01000037">
    <property type="protein sequence ID" value="PWQ96504.1"/>
    <property type="molecule type" value="Genomic_DNA"/>
</dbReference>
<keyword evidence="6 8" id="KW-1133">Transmembrane helix</keyword>
<comment type="similarity">
    <text evidence="2 8">Belongs to the CorA metal ion transporter (MIT) (TC 1.A.35) family.</text>
</comment>
<keyword evidence="10" id="KW-1185">Reference proteome</keyword>
<evidence type="ECO:0000256" key="2">
    <source>
        <dbReference type="ARBA" id="ARBA00009765"/>
    </source>
</evidence>
<evidence type="ECO:0000313" key="10">
    <source>
        <dbReference type="Proteomes" id="UP000245539"/>
    </source>
</evidence>
<comment type="caution">
    <text evidence="9">The sequence shown here is derived from an EMBL/GenBank/DDBJ whole genome shotgun (WGS) entry which is preliminary data.</text>
</comment>
<keyword evidence="8" id="KW-0406">Ion transport</keyword>
<dbReference type="Gene3D" id="1.20.58.340">
    <property type="entry name" value="Magnesium transport protein CorA, transmembrane region"/>
    <property type="match status" value="2"/>
</dbReference>
<keyword evidence="4 8" id="KW-1003">Cell membrane</keyword>
<dbReference type="NCBIfam" id="TIGR00383">
    <property type="entry name" value="corA"/>
    <property type="match status" value="1"/>
</dbReference>
<dbReference type="RefSeq" id="WP_109838120.1">
    <property type="nucleotide sequence ID" value="NZ_QGKM01000037.1"/>
</dbReference>
<dbReference type="GO" id="GO:0050897">
    <property type="term" value="F:cobalt ion binding"/>
    <property type="evidence" value="ECO:0007669"/>
    <property type="project" value="TreeGrafter"/>
</dbReference>